<comment type="cofactor">
    <cofactor evidence="8">
        <name>Mg(2+)</name>
        <dbReference type="ChEBI" id="CHEBI:18420"/>
    </cofactor>
</comment>
<evidence type="ECO:0000256" key="4">
    <source>
        <dbReference type="ARBA" id="ARBA00022842"/>
    </source>
</evidence>
<feature type="binding site" evidence="7">
    <location>
        <begin position="335"/>
        <end position="337"/>
    </location>
    <ligand>
        <name>GTP</name>
        <dbReference type="ChEBI" id="CHEBI:37565"/>
    </ligand>
</feature>
<keyword evidence="3 6" id="KW-0547">Nucleotide-binding</keyword>
<comment type="subcellular location">
    <subcellularLocation>
        <location evidence="6">Cytoplasm</location>
    </subcellularLocation>
    <text evidence="6">May associate with membranes.</text>
</comment>
<feature type="domain" description="Hflx-type G" evidence="10">
    <location>
        <begin position="193"/>
        <end position="357"/>
    </location>
</feature>
<dbReference type="KEGG" id="acae:HYG86_12990"/>
<evidence type="ECO:0000256" key="2">
    <source>
        <dbReference type="ARBA" id="ARBA00022723"/>
    </source>
</evidence>
<dbReference type="PROSITE" id="PS51705">
    <property type="entry name" value="G_HFLX"/>
    <property type="match status" value="1"/>
</dbReference>
<evidence type="ECO:0000256" key="9">
    <source>
        <dbReference type="SAM" id="Coils"/>
    </source>
</evidence>
<feature type="coiled-coil region" evidence="9">
    <location>
        <begin position="152"/>
        <end position="186"/>
    </location>
</feature>
<reference evidence="11 12" key="1">
    <citation type="submission" date="2020-07" db="EMBL/GenBank/DDBJ databases">
        <title>Alkalicella. sp. LB2 genome.</title>
        <authorList>
            <person name="Postec A."/>
            <person name="Quemeneur M."/>
        </authorList>
    </citation>
    <scope>NUCLEOTIDE SEQUENCE [LARGE SCALE GENOMIC DNA]</scope>
    <source>
        <strain evidence="11 12">LB2</strain>
    </source>
</reference>
<dbReference type="Pfam" id="PF01926">
    <property type="entry name" value="MMR_HSR1"/>
    <property type="match status" value="1"/>
</dbReference>
<dbReference type="AlphaFoldDB" id="A0A7G9WAB2"/>
<dbReference type="GO" id="GO:0003924">
    <property type="term" value="F:GTPase activity"/>
    <property type="evidence" value="ECO:0007669"/>
    <property type="project" value="UniProtKB-UniRule"/>
</dbReference>
<dbReference type="PANTHER" id="PTHR10229:SF0">
    <property type="entry name" value="GTP-BINDING PROTEIN 6-RELATED"/>
    <property type="match status" value="1"/>
</dbReference>
<keyword evidence="1 6" id="KW-0963">Cytoplasm</keyword>
<comment type="similarity">
    <text evidence="6">Belongs to the TRAFAC class OBG-HflX-like GTPase superfamily. HflX GTPase family.</text>
</comment>
<dbReference type="HAMAP" id="MF_00900">
    <property type="entry name" value="GTPase_HflX"/>
    <property type="match status" value="1"/>
</dbReference>
<dbReference type="CDD" id="cd01878">
    <property type="entry name" value="HflX"/>
    <property type="match status" value="1"/>
</dbReference>
<dbReference type="SUPFAM" id="SSF52540">
    <property type="entry name" value="P-loop containing nucleoside triphosphate hydrolases"/>
    <property type="match status" value="1"/>
</dbReference>
<evidence type="ECO:0000256" key="1">
    <source>
        <dbReference type="ARBA" id="ARBA00022490"/>
    </source>
</evidence>
<name>A0A7G9WAB2_ALKCA</name>
<dbReference type="PRINTS" id="PR00326">
    <property type="entry name" value="GTP1OBG"/>
</dbReference>
<dbReference type="GO" id="GO:0005737">
    <property type="term" value="C:cytoplasm"/>
    <property type="evidence" value="ECO:0007669"/>
    <property type="project" value="UniProtKB-SubCell"/>
</dbReference>
<dbReference type="GO" id="GO:0043022">
    <property type="term" value="F:ribosome binding"/>
    <property type="evidence" value="ECO:0007669"/>
    <property type="project" value="TreeGrafter"/>
</dbReference>
<dbReference type="GO" id="GO:0005525">
    <property type="term" value="F:GTP binding"/>
    <property type="evidence" value="ECO:0007669"/>
    <property type="project" value="UniProtKB-UniRule"/>
</dbReference>
<dbReference type="InterPro" id="IPR025121">
    <property type="entry name" value="GTPase_HflX_N"/>
</dbReference>
<evidence type="ECO:0000259" key="10">
    <source>
        <dbReference type="PROSITE" id="PS51705"/>
    </source>
</evidence>
<dbReference type="InterPro" id="IPR005225">
    <property type="entry name" value="Small_GTP-bd"/>
</dbReference>
<sequence>MAEKFVTVFLDTPNVELNDYYIDETFSLIETAGGEVLQTFTQKRDTPDNKFAIGKGKVDEVLSFIQDQPVDGIIFGFDLTSTQVKNWNQVSDLKIIDRTQLILDIFAQRASSNEGKIQVELAQMEYTLPRLMGLGTTLSRLGGGIGTRGPGETKLEMDRRHLRDKINKLKKELDKIEKIRQTQRKSRQGSSVPKVALVGYTNSGKTSLLKRLSKSELEGENKLFATLDPVTKKGYHEGLAYTVTDTVGFVQNLPHKLVAAFKSTLEEVVYCDLVLHVVDISSADPIVQINTVNKVLEELKAHDKPTIMVFNKIDLPHDEFVLPSMANDHRHINISVKDNINVDSLKNMIVEHFSNGM</sequence>
<evidence type="ECO:0000256" key="6">
    <source>
        <dbReference type="HAMAP-Rule" id="MF_00900"/>
    </source>
</evidence>
<dbReference type="PIRSF" id="PIRSF006809">
    <property type="entry name" value="GTP-binding_hflX_prd"/>
    <property type="match status" value="1"/>
</dbReference>
<dbReference type="NCBIfam" id="TIGR00231">
    <property type="entry name" value="small_GTP"/>
    <property type="match status" value="1"/>
</dbReference>
<dbReference type="FunFam" id="3.40.50.11060:FF:000001">
    <property type="entry name" value="GTPase HflX"/>
    <property type="match status" value="1"/>
</dbReference>
<evidence type="ECO:0000313" key="11">
    <source>
        <dbReference type="EMBL" id="QNO15624.1"/>
    </source>
</evidence>
<keyword evidence="5 6" id="KW-0342">GTP-binding</keyword>
<feature type="binding site" evidence="7">
    <location>
        <begin position="199"/>
        <end position="206"/>
    </location>
    <ligand>
        <name>GTP</name>
        <dbReference type="ChEBI" id="CHEBI:37565"/>
    </ligand>
</feature>
<comment type="subunit">
    <text evidence="6">Monomer. Associates with the 50S ribosomal subunit.</text>
</comment>
<dbReference type="Pfam" id="PF16360">
    <property type="entry name" value="GTP-bdg_M"/>
    <property type="match status" value="1"/>
</dbReference>
<comment type="function">
    <text evidence="6">GTPase that associates with the 50S ribosomal subunit and may have a role during protein synthesis or ribosome biogenesis.</text>
</comment>
<dbReference type="Gene3D" id="3.40.50.300">
    <property type="entry name" value="P-loop containing nucleotide triphosphate hydrolases"/>
    <property type="match status" value="1"/>
</dbReference>
<dbReference type="InterPro" id="IPR030394">
    <property type="entry name" value="G_HFLX_dom"/>
</dbReference>
<feature type="binding site" evidence="7">
    <location>
        <begin position="245"/>
        <end position="248"/>
    </location>
    <ligand>
        <name>GTP</name>
        <dbReference type="ChEBI" id="CHEBI:37565"/>
    </ligand>
</feature>
<dbReference type="NCBIfam" id="TIGR03156">
    <property type="entry name" value="GTP_HflX"/>
    <property type="match status" value="1"/>
</dbReference>
<dbReference type="PANTHER" id="PTHR10229">
    <property type="entry name" value="GTP-BINDING PROTEIN HFLX"/>
    <property type="match status" value="1"/>
</dbReference>
<keyword evidence="12" id="KW-1185">Reference proteome</keyword>
<feature type="binding site" evidence="7">
    <location>
        <begin position="224"/>
        <end position="228"/>
    </location>
    <ligand>
        <name>GTP</name>
        <dbReference type="ChEBI" id="CHEBI:37565"/>
    </ligand>
</feature>
<keyword evidence="2 8" id="KW-0479">Metal-binding</keyword>
<evidence type="ECO:0000256" key="8">
    <source>
        <dbReference type="PIRSR" id="PIRSR006809-2"/>
    </source>
</evidence>
<organism evidence="11 12">
    <name type="scientific">Alkalicella caledoniensis</name>
    <dbReference type="NCBI Taxonomy" id="2731377"/>
    <lineage>
        <taxon>Bacteria</taxon>
        <taxon>Bacillati</taxon>
        <taxon>Bacillota</taxon>
        <taxon>Clostridia</taxon>
        <taxon>Eubacteriales</taxon>
        <taxon>Proteinivoracaceae</taxon>
        <taxon>Alkalicella</taxon>
    </lineage>
</organism>
<evidence type="ECO:0000313" key="12">
    <source>
        <dbReference type="Proteomes" id="UP000516160"/>
    </source>
</evidence>
<dbReference type="InterPro" id="IPR042108">
    <property type="entry name" value="GTPase_HflX_N_sf"/>
</dbReference>
<dbReference type="InterPro" id="IPR006073">
    <property type="entry name" value="GTP-bd"/>
</dbReference>
<dbReference type="InterPro" id="IPR032305">
    <property type="entry name" value="GTP-bd_M"/>
</dbReference>
<accession>A0A7G9WAB2</accession>
<dbReference type="InterPro" id="IPR027417">
    <property type="entry name" value="P-loop_NTPase"/>
</dbReference>
<dbReference type="Proteomes" id="UP000516160">
    <property type="component" value="Chromosome"/>
</dbReference>
<dbReference type="GO" id="GO:0046872">
    <property type="term" value="F:metal ion binding"/>
    <property type="evidence" value="ECO:0007669"/>
    <property type="project" value="UniProtKB-KW"/>
</dbReference>
<feature type="binding site" evidence="8">
    <location>
        <position position="226"/>
    </location>
    <ligand>
        <name>Mg(2+)</name>
        <dbReference type="ChEBI" id="CHEBI:18420"/>
    </ligand>
</feature>
<dbReference type="Gene3D" id="3.40.50.11060">
    <property type="entry name" value="GTPase HflX, N-terminal domain"/>
    <property type="match status" value="1"/>
</dbReference>
<feature type="binding site" evidence="8">
    <location>
        <position position="206"/>
    </location>
    <ligand>
        <name>Mg(2+)</name>
        <dbReference type="ChEBI" id="CHEBI:18420"/>
    </ligand>
</feature>
<evidence type="ECO:0000256" key="5">
    <source>
        <dbReference type="ARBA" id="ARBA00023134"/>
    </source>
</evidence>
<gene>
    <name evidence="6 11" type="primary">hflX</name>
    <name evidence="11" type="ORF">HYG86_12990</name>
</gene>
<keyword evidence="9" id="KW-0175">Coiled coil</keyword>
<protein>
    <recommendedName>
        <fullName evidence="6">GTPase HflX</fullName>
    </recommendedName>
    <alternativeName>
        <fullName evidence="6">GTP-binding protein HflX</fullName>
    </alternativeName>
</protein>
<dbReference type="InterPro" id="IPR016496">
    <property type="entry name" value="GTPase_HflX"/>
</dbReference>
<evidence type="ECO:0000256" key="7">
    <source>
        <dbReference type="PIRSR" id="PIRSR006809-1"/>
    </source>
</evidence>
<dbReference type="EMBL" id="CP058559">
    <property type="protein sequence ID" value="QNO15624.1"/>
    <property type="molecule type" value="Genomic_DNA"/>
</dbReference>
<evidence type="ECO:0000256" key="3">
    <source>
        <dbReference type="ARBA" id="ARBA00022741"/>
    </source>
</evidence>
<dbReference type="Gene3D" id="6.10.250.2860">
    <property type="match status" value="1"/>
</dbReference>
<feature type="binding site" evidence="7">
    <location>
        <begin position="311"/>
        <end position="314"/>
    </location>
    <ligand>
        <name>GTP</name>
        <dbReference type="ChEBI" id="CHEBI:37565"/>
    </ligand>
</feature>
<dbReference type="Pfam" id="PF13167">
    <property type="entry name" value="GTP-bdg_N"/>
    <property type="match status" value="1"/>
</dbReference>
<dbReference type="RefSeq" id="WP_213166031.1">
    <property type="nucleotide sequence ID" value="NZ_CP058559.1"/>
</dbReference>
<keyword evidence="4 8" id="KW-0460">Magnesium</keyword>
<proteinExistence type="inferred from homology"/>